<reference evidence="2 3" key="1">
    <citation type="journal article" date="2018" name="Proc. R. Soc. B">
        <title>A non-coding region near Follistatin controls head colour polymorphism in the Gouldian finch.</title>
        <authorList>
            <person name="Toomey M.B."/>
            <person name="Marques C.I."/>
            <person name="Andrade P."/>
            <person name="Araujo P.M."/>
            <person name="Sabatino S."/>
            <person name="Gazda M.A."/>
            <person name="Afonso S."/>
            <person name="Lopes R.J."/>
            <person name="Corbo J.C."/>
            <person name="Carneiro M."/>
        </authorList>
    </citation>
    <scope>NUCLEOTIDE SEQUENCE [LARGE SCALE GENOMIC DNA]</scope>
    <source>
        <strain evidence="2">Red01</strain>
        <tissue evidence="2">Muscle</tissue>
    </source>
</reference>
<keyword evidence="1" id="KW-0732">Signal</keyword>
<keyword evidence="3" id="KW-1185">Reference proteome</keyword>
<name>A0A3L8SJ17_CHLGU</name>
<protein>
    <submittedName>
        <fullName evidence="2">Uncharacterized protein</fullName>
    </submittedName>
</protein>
<evidence type="ECO:0000256" key="1">
    <source>
        <dbReference type="SAM" id="SignalP"/>
    </source>
</evidence>
<evidence type="ECO:0000313" key="3">
    <source>
        <dbReference type="Proteomes" id="UP000276834"/>
    </source>
</evidence>
<evidence type="ECO:0000313" key="2">
    <source>
        <dbReference type="EMBL" id="RLW02271.1"/>
    </source>
</evidence>
<organism evidence="2 3">
    <name type="scientific">Chloebia gouldiae</name>
    <name type="common">Gouldian finch</name>
    <name type="synonym">Erythrura gouldiae</name>
    <dbReference type="NCBI Taxonomy" id="44316"/>
    <lineage>
        <taxon>Eukaryota</taxon>
        <taxon>Metazoa</taxon>
        <taxon>Chordata</taxon>
        <taxon>Craniata</taxon>
        <taxon>Vertebrata</taxon>
        <taxon>Euteleostomi</taxon>
        <taxon>Archelosauria</taxon>
        <taxon>Archosauria</taxon>
        <taxon>Dinosauria</taxon>
        <taxon>Saurischia</taxon>
        <taxon>Theropoda</taxon>
        <taxon>Coelurosauria</taxon>
        <taxon>Aves</taxon>
        <taxon>Neognathae</taxon>
        <taxon>Neoaves</taxon>
        <taxon>Telluraves</taxon>
        <taxon>Australaves</taxon>
        <taxon>Passeriformes</taxon>
        <taxon>Passeroidea</taxon>
        <taxon>Passeridae</taxon>
        <taxon>Chloebia</taxon>
    </lineage>
</organism>
<comment type="caution">
    <text evidence="2">The sequence shown here is derived from an EMBL/GenBank/DDBJ whole genome shotgun (WGS) entry which is preliminary data.</text>
</comment>
<feature type="chain" id="PRO_5018111495" evidence="1">
    <location>
        <begin position="31"/>
        <end position="189"/>
    </location>
</feature>
<dbReference type="Proteomes" id="UP000276834">
    <property type="component" value="Unassembled WGS sequence"/>
</dbReference>
<dbReference type="OrthoDB" id="10255048at2759"/>
<accession>A0A3L8SJ17</accession>
<dbReference type="EMBL" id="QUSF01000019">
    <property type="protein sequence ID" value="RLW02271.1"/>
    <property type="molecule type" value="Genomic_DNA"/>
</dbReference>
<proteinExistence type="predicted"/>
<gene>
    <name evidence="2" type="ORF">DV515_00007434</name>
</gene>
<dbReference type="AlphaFoldDB" id="A0A3L8SJ17"/>
<sequence>MTASGSAAGFFLALLINLSAHVIEIKGVLSKESWVREEVQALSPPGPGDDNQLASPLDPCEHPSAVSAAFGNAVPVGAAELTAARLLSLAIFSVILAEGFPALLEAATVPTPSNSTDSCKRVDNHVSEDAPLAVAPDDGVELPAQETKGFTREKKSYMNTLLLDLNPNVRLLKTWLIQCIYSKIPEEGA</sequence>
<feature type="signal peptide" evidence="1">
    <location>
        <begin position="1"/>
        <end position="30"/>
    </location>
</feature>